<dbReference type="InParanoid" id="E3IXA9"/>
<dbReference type="EMBL" id="CP002299">
    <property type="protein sequence ID" value="ADP85009.1"/>
    <property type="molecule type" value="Genomic_DNA"/>
</dbReference>
<sequence>MSIGRPPSERLAGVSPAVSRARTAPESVGGALVATGATVRTGLRAVPRQRRSPRHLPTSHRYLSHEAIRLLARHTIAIATRPDQASALTAEDERWMRRLGALVPIAPVLRATRPSTPLVATS</sequence>
<proteinExistence type="predicted"/>
<keyword evidence="3" id="KW-1185">Reference proteome</keyword>
<organism evidence="2 3">
    <name type="scientific">Pseudofrankia inefficax (strain DSM 45817 / CECT 9037 / DDB 130130 / EuI1c)</name>
    <name type="common">Frankia inefficax</name>
    <dbReference type="NCBI Taxonomy" id="298654"/>
    <lineage>
        <taxon>Bacteria</taxon>
        <taxon>Bacillati</taxon>
        <taxon>Actinomycetota</taxon>
        <taxon>Actinomycetes</taxon>
        <taxon>Frankiales</taxon>
        <taxon>Frankiaceae</taxon>
        <taxon>Pseudofrankia</taxon>
    </lineage>
</organism>
<gene>
    <name evidence="2" type="ordered locus">FraEuI1c_7043</name>
</gene>
<protein>
    <submittedName>
        <fullName evidence="2">Uncharacterized protein</fullName>
    </submittedName>
</protein>
<dbReference type="Proteomes" id="UP000002484">
    <property type="component" value="Chromosome"/>
</dbReference>
<name>E3IXA9_PSEI1</name>
<evidence type="ECO:0000313" key="3">
    <source>
        <dbReference type="Proteomes" id="UP000002484"/>
    </source>
</evidence>
<accession>E3IXA9</accession>
<reference evidence="2 3" key="1">
    <citation type="submission" date="2010-10" db="EMBL/GenBank/DDBJ databases">
        <title>Complete sequence of Frankia sp. EuI1c.</title>
        <authorList>
            <consortium name="US DOE Joint Genome Institute"/>
            <person name="Lucas S."/>
            <person name="Copeland A."/>
            <person name="Lapidus A."/>
            <person name="Cheng J.-F."/>
            <person name="Bruce D."/>
            <person name="Goodwin L."/>
            <person name="Pitluck S."/>
            <person name="Chertkov O."/>
            <person name="Detter J.C."/>
            <person name="Han C."/>
            <person name="Tapia R."/>
            <person name="Land M."/>
            <person name="Hauser L."/>
            <person name="Jeffries C."/>
            <person name="Kyrpides N."/>
            <person name="Ivanova N."/>
            <person name="Mikhailova N."/>
            <person name="Beauchemin N."/>
            <person name="Sen A."/>
            <person name="Sur S.A."/>
            <person name="Gtari M."/>
            <person name="Wall L."/>
            <person name="Tisa L."/>
            <person name="Woyke T."/>
        </authorList>
    </citation>
    <scope>NUCLEOTIDE SEQUENCE [LARGE SCALE GENOMIC DNA]</scope>
    <source>
        <strain evidence="3">DSM 45817 / CECT 9037 / EuI1c</strain>
    </source>
</reference>
<dbReference type="STRING" id="298654.FraEuI1c_7043"/>
<evidence type="ECO:0000313" key="2">
    <source>
        <dbReference type="EMBL" id="ADP85009.1"/>
    </source>
</evidence>
<dbReference type="AlphaFoldDB" id="E3IXA9"/>
<feature type="region of interest" description="Disordered" evidence="1">
    <location>
        <begin position="1"/>
        <end position="26"/>
    </location>
</feature>
<evidence type="ECO:0000256" key="1">
    <source>
        <dbReference type="SAM" id="MobiDB-lite"/>
    </source>
</evidence>
<dbReference type="HOGENOM" id="CLU_2023344_0_0_11"/>
<dbReference type="KEGG" id="fri:FraEuI1c_7043"/>